<dbReference type="Gene3D" id="1.25.40.10">
    <property type="entry name" value="Tetratricopeptide repeat domain"/>
    <property type="match status" value="1"/>
</dbReference>
<dbReference type="RefSeq" id="WP_089408384.1">
    <property type="nucleotide sequence ID" value="NZ_FZOU01000003.1"/>
</dbReference>
<dbReference type="EMBL" id="FZOU01000003">
    <property type="protein sequence ID" value="SNS96922.1"/>
    <property type="molecule type" value="Genomic_DNA"/>
</dbReference>
<feature type="chain" id="PRO_5012241147" evidence="1">
    <location>
        <begin position="20"/>
        <end position="651"/>
    </location>
</feature>
<accession>A0A239IU57</accession>
<feature type="signal peptide" evidence="1">
    <location>
        <begin position="1"/>
        <end position="19"/>
    </location>
</feature>
<dbReference type="AlphaFoldDB" id="A0A239IU57"/>
<evidence type="ECO:0000313" key="4">
    <source>
        <dbReference type="Proteomes" id="UP000198356"/>
    </source>
</evidence>
<dbReference type="InterPro" id="IPR011464">
    <property type="entry name" value="DUF1570"/>
</dbReference>
<evidence type="ECO:0000259" key="2">
    <source>
        <dbReference type="Pfam" id="PF07607"/>
    </source>
</evidence>
<dbReference type="Pfam" id="PF07607">
    <property type="entry name" value="DUF1570"/>
    <property type="match status" value="1"/>
</dbReference>
<proteinExistence type="predicted"/>
<name>A0A239IU57_9BACT</name>
<dbReference type="PANTHER" id="PTHR44809:SF1">
    <property type="entry name" value="PROTEIN O-MANNOSYL-TRANSFERASE TMTC1"/>
    <property type="match status" value="1"/>
</dbReference>
<evidence type="ECO:0000313" key="3">
    <source>
        <dbReference type="EMBL" id="SNS96922.1"/>
    </source>
</evidence>
<keyword evidence="4" id="KW-1185">Reference proteome</keyword>
<gene>
    <name evidence="3" type="ORF">SAMN05421770_103274</name>
</gene>
<dbReference type="SUPFAM" id="SSF48452">
    <property type="entry name" value="TPR-like"/>
    <property type="match status" value="1"/>
</dbReference>
<keyword evidence="1" id="KW-0732">Signal</keyword>
<dbReference type="OrthoDB" id="105268at2"/>
<sequence>MRRRLPAILLFFATSFASAAPTPWTEVRSPHFIVYTNAGEHDGRRVAGQFERMRSVFHTLLPGAASDNEPPITVLALKDKKSFQSIEPESYLAKGALDLAGMFLRTPDKNYILMRLDNQGEHPFSTVYHEYTHYMLRKADSFLPLWLNEGLAQFYENTEIENKEVRLGQASVNEILYLREQHLLPLATLLAVDHNSPYYHEEQKGSAFYAESWALTHYLIVNDRKNNTHMLTQYMHLVQNYEDPVVAAQHAFGDLKKLEQSLNGYISGATFSEFRMNSGFALDDSALQARPASQSEADTVRADVLVSTRRTQEAETLIEAVLRDDPKSAAAHEVMGNLRLRVNDPDGAQKWYGEAVQLGSQNYMVQFQYAMLSLRGGGHDRDAAVEASLREAIKLNPTFAPPYDSLAMFYMSRGRDLGEAHRLTVRAIENDPANMHYRMNAAAVLQQDQQPDNAVNVLKTALKIAHGAGEKTMLQGRIDSIERYKAMGETPDRALTASISERPGPVIAVESEQVTVAPAQGQSEAEARNAARITGLHNSLTESHPAHTQVELSADGKTATVDLNAEPEPANAKGVLRDVHCAGPGLTLNLEETGRNVKLFSSDLSKIAFTSASHAAIDPCKNFEGAKASVVYTPSEDANSASQIVSIELTQ</sequence>
<dbReference type="InterPro" id="IPR052943">
    <property type="entry name" value="TMTC_O-mannosyl-trnsfr"/>
</dbReference>
<protein>
    <submittedName>
        <fullName evidence="3">Tetratricopeptide repeat-containing protein</fullName>
    </submittedName>
</protein>
<feature type="domain" description="DUF1570" evidence="2">
    <location>
        <begin position="125"/>
        <end position="231"/>
    </location>
</feature>
<dbReference type="Proteomes" id="UP000198356">
    <property type="component" value="Unassembled WGS sequence"/>
</dbReference>
<dbReference type="InterPro" id="IPR011990">
    <property type="entry name" value="TPR-like_helical_dom_sf"/>
</dbReference>
<reference evidence="3 4" key="1">
    <citation type="submission" date="2017-06" db="EMBL/GenBank/DDBJ databases">
        <authorList>
            <person name="Kim H.J."/>
            <person name="Triplett B.A."/>
        </authorList>
    </citation>
    <scope>NUCLEOTIDE SEQUENCE [LARGE SCALE GENOMIC DNA]</scope>
    <source>
        <strain evidence="3 4">DSM 18704</strain>
    </source>
</reference>
<organism evidence="3 4">
    <name type="scientific">Granulicella rosea</name>
    <dbReference type="NCBI Taxonomy" id="474952"/>
    <lineage>
        <taxon>Bacteria</taxon>
        <taxon>Pseudomonadati</taxon>
        <taxon>Acidobacteriota</taxon>
        <taxon>Terriglobia</taxon>
        <taxon>Terriglobales</taxon>
        <taxon>Acidobacteriaceae</taxon>
        <taxon>Granulicella</taxon>
    </lineage>
</organism>
<dbReference type="PANTHER" id="PTHR44809">
    <property type="match status" value="1"/>
</dbReference>
<evidence type="ECO:0000256" key="1">
    <source>
        <dbReference type="SAM" id="SignalP"/>
    </source>
</evidence>